<dbReference type="CDD" id="cd18809">
    <property type="entry name" value="SF1_C_RecD"/>
    <property type="match status" value="1"/>
</dbReference>
<protein>
    <recommendedName>
        <fullName evidence="1">ATP-dependent DNA helicase</fullName>
        <ecNumber evidence="1">5.6.2.3</ecNumber>
    </recommendedName>
</protein>
<organism evidence="4 5">
    <name type="scientific">Coffea arabica</name>
    <name type="common">Arabian coffee</name>
    <dbReference type="NCBI Taxonomy" id="13443"/>
    <lineage>
        <taxon>Eukaryota</taxon>
        <taxon>Viridiplantae</taxon>
        <taxon>Streptophyta</taxon>
        <taxon>Embryophyta</taxon>
        <taxon>Tracheophyta</taxon>
        <taxon>Spermatophyta</taxon>
        <taxon>Magnoliopsida</taxon>
        <taxon>eudicotyledons</taxon>
        <taxon>Gunneridae</taxon>
        <taxon>Pentapetalae</taxon>
        <taxon>asterids</taxon>
        <taxon>lamiids</taxon>
        <taxon>Gentianales</taxon>
        <taxon>Rubiaceae</taxon>
        <taxon>Ixoroideae</taxon>
        <taxon>Gardenieae complex</taxon>
        <taxon>Bertiereae - Coffeeae clade</taxon>
        <taxon>Coffeeae</taxon>
        <taxon>Coffea</taxon>
    </lineage>
</organism>
<keyword evidence="1" id="KW-0233">DNA recombination</keyword>
<evidence type="ECO:0000259" key="3">
    <source>
        <dbReference type="Pfam" id="PF21530"/>
    </source>
</evidence>
<keyword evidence="1" id="KW-0067">ATP-binding</keyword>
<dbReference type="Proteomes" id="UP001652660">
    <property type="component" value="Chromosome 10e"/>
</dbReference>
<dbReference type="EC" id="5.6.2.3" evidence="1"/>
<name>A0A6P6UHQ8_COFAR</name>
<comment type="catalytic activity">
    <reaction evidence="1">
        <text>ATP + H2O = ADP + phosphate + H(+)</text>
        <dbReference type="Rhea" id="RHEA:13065"/>
        <dbReference type="ChEBI" id="CHEBI:15377"/>
        <dbReference type="ChEBI" id="CHEBI:15378"/>
        <dbReference type="ChEBI" id="CHEBI:30616"/>
        <dbReference type="ChEBI" id="CHEBI:43474"/>
        <dbReference type="ChEBI" id="CHEBI:456216"/>
        <dbReference type="EC" id="5.6.2.3"/>
    </reaction>
</comment>
<comment type="similarity">
    <text evidence="1">Belongs to the helicase family.</text>
</comment>
<dbReference type="Gene3D" id="2.40.50.140">
    <property type="entry name" value="Nucleic acid-binding proteins"/>
    <property type="match status" value="1"/>
</dbReference>
<dbReference type="GO" id="GO:0006310">
    <property type="term" value="P:DNA recombination"/>
    <property type="evidence" value="ECO:0007669"/>
    <property type="project" value="UniProtKB-KW"/>
</dbReference>
<reference evidence="4" key="1">
    <citation type="journal article" date="2025" name="Foods">
        <title>Unveiling the Microbial Signatures of Arabica Coffee Cherries: Insights into Ripeness Specific Diversity, Functional Traits, and Implications for Quality and Safety.</title>
        <authorList>
            <consortium name="RefSeq"/>
            <person name="Tenea G.N."/>
            <person name="Cifuentes V."/>
            <person name="Reyes P."/>
            <person name="Cevallos-Vallejos M."/>
        </authorList>
    </citation>
    <scope>NUCLEOTIDE SEQUENCE [LARGE SCALE GENOMIC DNA]</scope>
</reference>
<dbReference type="PANTHER" id="PTHR10492:SF100">
    <property type="entry name" value="ATP-DEPENDENT DNA HELICASE"/>
    <property type="match status" value="1"/>
</dbReference>
<proteinExistence type="inferred from homology"/>
<evidence type="ECO:0000313" key="4">
    <source>
        <dbReference type="Proteomes" id="UP001652660"/>
    </source>
</evidence>
<dbReference type="GeneID" id="113711453"/>
<dbReference type="SUPFAM" id="SSF52540">
    <property type="entry name" value="P-loop containing nucleoside triphosphate hydrolases"/>
    <property type="match status" value="2"/>
</dbReference>
<keyword evidence="4" id="KW-1185">Reference proteome</keyword>
<keyword evidence="1" id="KW-0227">DNA damage</keyword>
<dbReference type="InterPro" id="IPR012340">
    <property type="entry name" value="NA-bd_OB-fold"/>
</dbReference>
<sequence length="623" mass="69116">MGKSIKDFGFSDFILDVQFNNPGKEIEAEFVIPVSKEDLATVSMLNGGQKFAFQKIMEAVNTNTSAAFFIDGLGGTGKSFLYKGLLATIRSKGQIALATATSGAAASILPGGRTAHSRFKISLHHESNNTCNLSKQSAISELIKAAKLIIWDEAAMAKKYAIESLDRLLRDLLNSDHISGDKIIVFGGDFRQTLPVVRNGHKEDYISASLINSYIWPHLQKIRLTENMRASLDLSFSNLLLNIGNGTEATIANDKISLPSSMIIPFINDQESLATLIDTVYPSLSTFLCGNSALINRTILSTTNDIVHEINQILIQKFPGEEVKYISFDQTIDPTKQADHGDFLNTIHPPGLPPHQLILNQNCPIILLRNVNPAQGLCNGTRLICLNFNKNVIHAQISIGIHYGKQVFIPRIPLHSSNDESYPIPFKRTQFPISLCFAMTINKSQGQTLDFVGLYLKEPMFSHGQLYVALSRARTANDVKILLRPVSSDSLSNNYMDNRCTGVNTLTDKSSEWMIKVILIKKTNIFTGKDQTAFQHFMFADEQNESIQGIAFTRDVNYADTKLHLYHTYYIGNAAISSITDERIKLVLSHDLLCALIQGFPESMISTPKGPRTIRRFVAVNPE</sequence>
<dbReference type="AlphaFoldDB" id="A0A6P6UHQ8"/>
<feature type="domain" description="DNA helicase Pif1-like DEAD-box helicase" evidence="2">
    <location>
        <begin position="44"/>
        <end position="249"/>
    </location>
</feature>
<accession>A0A6P6UHQ8</accession>
<reference evidence="5" key="2">
    <citation type="submission" date="2025-08" db="UniProtKB">
        <authorList>
            <consortium name="RefSeq"/>
        </authorList>
    </citation>
    <scope>IDENTIFICATION</scope>
    <source>
        <tissue evidence="5">Leaves</tissue>
    </source>
</reference>
<keyword evidence="1" id="KW-0378">Hydrolase</keyword>
<dbReference type="InterPro" id="IPR049163">
    <property type="entry name" value="Pif1-like_2B_dom"/>
</dbReference>
<gene>
    <name evidence="5" type="primary">LOC113711453</name>
</gene>
<feature type="domain" description="DNA helicase Pif1-like 2B" evidence="3">
    <location>
        <begin position="342"/>
        <end position="387"/>
    </location>
</feature>
<dbReference type="GO" id="GO:0006281">
    <property type="term" value="P:DNA repair"/>
    <property type="evidence" value="ECO:0007669"/>
    <property type="project" value="UniProtKB-KW"/>
</dbReference>
<dbReference type="GO" id="GO:0016787">
    <property type="term" value="F:hydrolase activity"/>
    <property type="evidence" value="ECO:0007669"/>
    <property type="project" value="UniProtKB-KW"/>
</dbReference>
<dbReference type="RefSeq" id="XP_027090420.2">
    <property type="nucleotide sequence ID" value="XM_027234619.2"/>
</dbReference>
<evidence type="ECO:0000256" key="1">
    <source>
        <dbReference type="RuleBase" id="RU363044"/>
    </source>
</evidence>
<dbReference type="OrthoDB" id="1929541at2759"/>
<evidence type="ECO:0000259" key="2">
    <source>
        <dbReference type="Pfam" id="PF05970"/>
    </source>
</evidence>
<evidence type="ECO:0000313" key="5">
    <source>
        <dbReference type="RefSeq" id="XP_027090420.2"/>
    </source>
</evidence>
<dbReference type="GO" id="GO:0043139">
    <property type="term" value="F:5'-3' DNA helicase activity"/>
    <property type="evidence" value="ECO:0007669"/>
    <property type="project" value="UniProtKB-EC"/>
</dbReference>
<dbReference type="Pfam" id="PF21530">
    <property type="entry name" value="Pif1_2B_dom"/>
    <property type="match status" value="1"/>
</dbReference>
<dbReference type="PANTHER" id="PTHR10492">
    <property type="match status" value="1"/>
</dbReference>
<keyword evidence="1" id="KW-0547">Nucleotide-binding</keyword>
<dbReference type="InterPro" id="IPR010285">
    <property type="entry name" value="DNA_helicase_pif1-like_DEAD"/>
</dbReference>
<dbReference type="GO" id="GO:0005524">
    <property type="term" value="F:ATP binding"/>
    <property type="evidence" value="ECO:0007669"/>
    <property type="project" value="UniProtKB-KW"/>
</dbReference>
<dbReference type="InterPro" id="IPR027417">
    <property type="entry name" value="P-loop_NTPase"/>
</dbReference>
<dbReference type="Pfam" id="PF05970">
    <property type="entry name" value="PIF1"/>
    <property type="match status" value="1"/>
</dbReference>
<dbReference type="GO" id="GO:0000723">
    <property type="term" value="P:telomere maintenance"/>
    <property type="evidence" value="ECO:0007669"/>
    <property type="project" value="InterPro"/>
</dbReference>
<dbReference type="Gene3D" id="3.40.50.300">
    <property type="entry name" value="P-loop containing nucleotide triphosphate hydrolases"/>
    <property type="match status" value="2"/>
</dbReference>
<keyword evidence="1" id="KW-0234">DNA repair</keyword>
<comment type="cofactor">
    <cofactor evidence="1">
        <name>Mg(2+)</name>
        <dbReference type="ChEBI" id="CHEBI:18420"/>
    </cofactor>
</comment>
<keyword evidence="1" id="KW-0347">Helicase</keyword>